<dbReference type="EMBL" id="CAJVPP010004131">
    <property type="protein sequence ID" value="CAG8644191.1"/>
    <property type="molecule type" value="Genomic_DNA"/>
</dbReference>
<name>A0A9N9DQZ1_FUNMO</name>
<reference evidence="1" key="1">
    <citation type="submission" date="2021-06" db="EMBL/GenBank/DDBJ databases">
        <authorList>
            <person name="Kallberg Y."/>
            <person name="Tangrot J."/>
            <person name="Rosling A."/>
        </authorList>
    </citation>
    <scope>NUCLEOTIDE SEQUENCE</scope>
    <source>
        <strain evidence="1">87-6 pot B 2015</strain>
    </source>
</reference>
<dbReference type="Proteomes" id="UP000789375">
    <property type="component" value="Unassembled WGS sequence"/>
</dbReference>
<organism evidence="1 2">
    <name type="scientific">Funneliformis mosseae</name>
    <name type="common">Endomycorrhizal fungus</name>
    <name type="synonym">Glomus mosseae</name>
    <dbReference type="NCBI Taxonomy" id="27381"/>
    <lineage>
        <taxon>Eukaryota</taxon>
        <taxon>Fungi</taxon>
        <taxon>Fungi incertae sedis</taxon>
        <taxon>Mucoromycota</taxon>
        <taxon>Glomeromycotina</taxon>
        <taxon>Glomeromycetes</taxon>
        <taxon>Glomerales</taxon>
        <taxon>Glomeraceae</taxon>
        <taxon>Funneliformis</taxon>
    </lineage>
</organism>
<accession>A0A9N9DQZ1</accession>
<comment type="caution">
    <text evidence="1">The sequence shown here is derived from an EMBL/GenBank/DDBJ whole genome shotgun (WGS) entry which is preliminary data.</text>
</comment>
<protein>
    <submittedName>
        <fullName evidence="1">12416_t:CDS:1</fullName>
    </submittedName>
</protein>
<sequence>MSSTKTSRREDKKDTKAWILTIVFSPYKAVENSMDCRGFVSKKLAKGAMKREAWRLYKNSRIIQEADDKYFKVRSREIQFGESPGYDDYRREFGFCTIKPLKLESEDSGDEMPSGMEI</sequence>
<proteinExistence type="predicted"/>
<evidence type="ECO:0000313" key="2">
    <source>
        <dbReference type="Proteomes" id="UP000789375"/>
    </source>
</evidence>
<dbReference type="AlphaFoldDB" id="A0A9N9DQZ1"/>
<evidence type="ECO:0000313" key="1">
    <source>
        <dbReference type="EMBL" id="CAG8644191.1"/>
    </source>
</evidence>
<gene>
    <name evidence="1" type="ORF">FMOSSE_LOCUS11148</name>
</gene>
<keyword evidence="2" id="KW-1185">Reference proteome</keyword>